<dbReference type="RefSeq" id="WP_114841084.1">
    <property type="nucleotide sequence ID" value="NZ_CP031219.1"/>
</dbReference>
<dbReference type="Proteomes" id="UP000290092">
    <property type="component" value="Unassembled WGS sequence"/>
</dbReference>
<dbReference type="EC" id="2.7.2.1" evidence="6"/>
<dbReference type="GO" id="GO:0008776">
    <property type="term" value="F:acetate kinase activity"/>
    <property type="evidence" value="ECO:0007669"/>
    <property type="project" value="UniProtKB-UniRule"/>
</dbReference>
<dbReference type="PRINTS" id="PR00471">
    <property type="entry name" value="ACETATEKNASE"/>
</dbReference>
<dbReference type="PROSITE" id="PS01076">
    <property type="entry name" value="ACETATE_KINASE_2"/>
    <property type="match status" value="1"/>
</dbReference>
<comment type="cofactor">
    <cofactor evidence="6">
        <name>Mg(2+)</name>
        <dbReference type="ChEBI" id="CHEBI:18420"/>
    </cofactor>
    <cofactor evidence="6">
        <name>Mn(2+)</name>
        <dbReference type="ChEBI" id="CHEBI:29035"/>
    </cofactor>
    <text evidence="6">Mg(2+). Can also accept Mn(2+).</text>
</comment>
<dbReference type="GO" id="GO:0006085">
    <property type="term" value="P:acetyl-CoA biosynthetic process"/>
    <property type="evidence" value="ECO:0007669"/>
    <property type="project" value="UniProtKB-UniRule"/>
</dbReference>
<dbReference type="PANTHER" id="PTHR21060:SF15">
    <property type="entry name" value="ACETATE KINASE-RELATED"/>
    <property type="match status" value="1"/>
</dbReference>
<dbReference type="InterPro" id="IPR043129">
    <property type="entry name" value="ATPase_NBD"/>
</dbReference>
<dbReference type="Gene3D" id="3.30.420.40">
    <property type="match status" value="2"/>
</dbReference>
<keyword evidence="6" id="KW-0963">Cytoplasm</keyword>
<feature type="binding site" evidence="6">
    <location>
        <position position="383"/>
    </location>
    <ligand>
        <name>Mg(2+)</name>
        <dbReference type="ChEBI" id="CHEBI:18420"/>
    </ligand>
</feature>
<comment type="subcellular location">
    <subcellularLocation>
        <location evidence="6">Cytoplasm</location>
    </subcellularLocation>
</comment>
<dbReference type="InterPro" id="IPR023865">
    <property type="entry name" value="Aliphatic_acid_kinase_CS"/>
</dbReference>
<dbReference type="GO" id="GO:0006083">
    <property type="term" value="P:acetate metabolic process"/>
    <property type="evidence" value="ECO:0007669"/>
    <property type="project" value="TreeGrafter"/>
</dbReference>
<dbReference type="GO" id="GO:0005737">
    <property type="term" value="C:cytoplasm"/>
    <property type="evidence" value="ECO:0007669"/>
    <property type="project" value="UniProtKB-SubCell"/>
</dbReference>
<dbReference type="KEGG" id="amyt:AMYT_0595"/>
<feature type="site" description="Transition state stabilizer" evidence="6">
    <location>
        <position position="239"/>
    </location>
</feature>
<proteinExistence type="inferred from homology"/>
<evidence type="ECO:0000256" key="3">
    <source>
        <dbReference type="ARBA" id="ARBA00022741"/>
    </source>
</evidence>
<comment type="catalytic activity">
    <reaction evidence="6">
        <text>acetate + ATP = acetyl phosphate + ADP</text>
        <dbReference type="Rhea" id="RHEA:11352"/>
        <dbReference type="ChEBI" id="CHEBI:22191"/>
        <dbReference type="ChEBI" id="CHEBI:30089"/>
        <dbReference type="ChEBI" id="CHEBI:30616"/>
        <dbReference type="ChEBI" id="CHEBI:456216"/>
        <dbReference type="EC" id="2.7.2.1"/>
    </reaction>
</comment>
<reference evidence="8 9" key="1">
    <citation type="submission" date="2017-09" db="EMBL/GenBank/DDBJ databases">
        <title>Genomics of the genus Arcobacter.</title>
        <authorList>
            <person name="Perez-Cataluna A."/>
            <person name="Figueras M.J."/>
            <person name="Salas-Masso N."/>
        </authorList>
    </citation>
    <scope>NUCLEOTIDE SEQUENCE [LARGE SCALE GENOMIC DNA]</scope>
    <source>
        <strain evidence="8 9">CECT 7386</strain>
    </source>
</reference>
<dbReference type="GO" id="GO:0000287">
    <property type="term" value="F:magnesium ion binding"/>
    <property type="evidence" value="ECO:0007669"/>
    <property type="project" value="UniProtKB-UniRule"/>
</dbReference>
<comment type="function">
    <text evidence="6">Catalyzes the formation of acetyl phosphate from acetate and ATP. Can also catalyze the reverse reaction.</text>
</comment>
<feature type="site" description="Transition state stabilizer" evidence="6">
    <location>
        <position position="179"/>
    </location>
</feature>
<dbReference type="EMBL" id="NXID01000011">
    <property type="protein sequence ID" value="RXK16270.1"/>
    <property type="molecule type" value="Genomic_DNA"/>
</dbReference>
<evidence type="ECO:0000256" key="2">
    <source>
        <dbReference type="ARBA" id="ARBA00022679"/>
    </source>
</evidence>
<feature type="active site" description="Proton donor/acceptor" evidence="6">
    <location>
        <position position="147"/>
    </location>
</feature>
<protein>
    <recommendedName>
        <fullName evidence="6">Acetate kinase</fullName>
        <ecNumber evidence="6">2.7.2.1</ecNumber>
    </recommendedName>
    <alternativeName>
        <fullName evidence="6">Acetokinase</fullName>
    </alternativeName>
</protein>
<organism evidence="8 9">
    <name type="scientific">Malaciobacter mytili LMG 24559</name>
    <dbReference type="NCBI Taxonomy" id="1032238"/>
    <lineage>
        <taxon>Bacteria</taxon>
        <taxon>Pseudomonadati</taxon>
        <taxon>Campylobacterota</taxon>
        <taxon>Epsilonproteobacteria</taxon>
        <taxon>Campylobacterales</taxon>
        <taxon>Arcobacteraceae</taxon>
        <taxon>Malaciobacter</taxon>
    </lineage>
</organism>
<comment type="similarity">
    <text evidence="1 6 7">Belongs to the acetokinase family.</text>
</comment>
<keyword evidence="5 6" id="KW-0067">ATP-binding</keyword>
<dbReference type="SUPFAM" id="SSF53067">
    <property type="entry name" value="Actin-like ATPase domain"/>
    <property type="match status" value="2"/>
</dbReference>
<evidence type="ECO:0000313" key="8">
    <source>
        <dbReference type="EMBL" id="RXK16270.1"/>
    </source>
</evidence>
<evidence type="ECO:0000256" key="5">
    <source>
        <dbReference type="ARBA" id="ARBA00022840"/>
    </source>
</evidence>
<keyword evidence="3 6" id="KW-0547">Nucleotide-binding</keyword>
<feature type="binding site" evidence="6">
    <location>
        <position position="90"/>
    </location>
    <ligand>
        <name>substrate</name>
    </ligand>
</feature>
<dbReference type="Pfam" id="PF00871">
    <property type="entry name" value="Acetate_kinase"/>
    <property type="match status" value="1"/>
</dbReference>
<feature type="binding site" evidence="6">
    <location>
        <position position="7"/>
    </location>
    <ligand>
        <name>Mg(2+)</name>
        <dbReference type="ChEBI" id="CHEBI:18420"/>
    </ligand>
</feature>
<comment type="subunit">
    <text evidence="6">Homodimer.</text>
</comment>
<evidence type="ECO:0000256" key="4">
    <source>
        <dbReference type="ARBA" id="ARBA00022777"/>
    </source>
</evidence>
<dbReference type="InterPro" id="IPR000890">
    <property type="entry name" value="Aliphatic_acid_kin_short-chain"/>
</dbReference>
<evidence type="ECO:0000256" key="1">
    <source>
        <dbReference type="ARBA" id="ARBA00008748"/>
    </source>
</evidence>
<keyword evidence="4 6" id="KW-0418">Kinase</keyword>
<keyword evidence="2 6" id="KW-0808">Transferase</keyword>
<keyword evidence="6" id="KW-0479">Metal-binding</keyword>
<comment type="pathway">
    <text evidence="6">Metabolic intermediate biosynthesis; acetyl-CoA biosynthesis; acetyl-CoA from acetate: step 1/2.</text>
</comment>
<dbReference type="PIRSF" id="PIRSF000722">
    <property type="entry name" value="Acetate_prop_kin"/>
    <property type="match status" value="1"/>
</dbReference>
<accession>A0AAX2AI87</accession>
<evidence type="ECO:0000256" key="7">
    <source>
        <dbReference type="RuleBase" id="RU003835"/>
    </source>
</evidence>
<dbReference type="CDD" id="cd24010">
    <property type="entry name" value="ASKHA_NBD_AcK_PK"/>
    <property type="match status" value="1"/>
</dbReference>
<feature type="binding site" evidence="6">
    <location>
        <begin position="206"/>
        <end position="210"/>
    </location>
    <ligand>
        <name>ATP</name>
        <dbReference type="ChEBI" id="CHEBI:30616"/>
    </ligand>
</feature>
<sequence>MKVFILNAGSSSLKYQLMNPINKEVFAVGICERIGIDGVLKHEFGDGKKLKIDVSMPTHKEAIELVLRTLTEGEGKVINSINDIEAIGHRAVHGGEEFASSVMVTEKVIETMKRLIPLAPLHNPANIMGMEICQELMPGIPNVAVFDTAFHQTMPDYAFMYALPYEQYSKHGIRKYGFHGTSHYFVSNEARGMLDKKHNTRIIVCHLGNGSSVSAVLNGKCIDTSMGLTPVQGLMMGTRAGDVGAGAISYMMSQEGLTINETLDIMNKKSGILGISGKSSDLREVLEGMQEGDDRCRLAVEMVAYNIKKYVGSYVAALDGVDALCFTGGIGENSALIREIVCAGLDGMGLIIDPTKNNKRSSQARDIATNSSAARIFVIPTNEEYVIANDTYKIVSGLQK</sequence>
<dbReference type="GO" id="GO:0005524">
    <property type="term" value="F:ATP binding"/>
    <property type="evidence" value="ECO:0007669"/>
    <property type="project" value="UniProtKB-KW"/>
</dbReference>
<dbReference type="InterPro" id="IPR004372">
    <property type="entry name" value="Ac/propionate_kinase"/>
</dbReference>
<dbReference type="PANTHER" id="PTHR21060">
    <property type="entry name" value="ACETATE KINASE"/>
    <property type="match status" value="1"/>
</dbReference>
<feature type="binding site" evidence="6">
    <location>
        <begin position="281"/>
        <end position="283"/>
    </location>
    <ligand>
        <name>ATP</name>
        <dbReference type="ChEBI" id="CHEBI:30616"/>
    </ligand>
</feature>
<name>A0AAX2AI87_9BACT</name>
<dbReference type="HAMAP" id="MF_00020">
    <property type="entry name" value="Acetate_kinase"/>
    <property type="match status" value="1"/>
</dbReference>
<feature type="binding site" evidence="6">
    <location>
        <begin position="329"/>
        <end position="333"/>
    </location>
    <ligand>
        <name>ATP</name>
        <dbReference type="ChEBI" id="CHEBI:30616"/>
    </ligand>
</feature>
<dbReference type="AlphaFoldDB" id="A0AAX2AI87"/>
<evidence type="ECO:0000256" key="6">
    <source>
        <dbReference type="HAMAP-Rule" id="MF_00020"/>
    </source>
</evidence>
<keyword evidence="6" id="KW-0460">Magnesium</keyword>
<keyword evidence="9" id="KW-1185">Reference proteome</keyword>
<evidence type="ECO:0000313" key="9">
    <source>
        <dbReference type="Proteomes" id="UP000290092"/>
    </source>
</evidence>
<feature type="binding site" evidence="6">
    <location>
        <position position="14"/>
    </location>
    <ligand>
        <name>ATP</name>
        <dbReference type="ChEBI" id="CHEBI:30616"/>
    </ligand>
</feature>
<gene>
    <name evidence="6" type="primary">ackA</name>
    <name evidence="8" type="ORF">CP985_04325</name>
</gene>
<dbReference type="NCBIfam" id="TIGR00016">
    <property type="entry name" value="ackA"/>
    <property type="match status" value="1"/>
</dbReference>
<comment type="caution">
    <text evidence="8">The sequence shown here is derived from an EMBL/GenBank/DDBJ whole genome shotgun (WGS) entry which is preliminary data.</text>
</comment>